<comment type="caution">
    <text evidence="1">The sequence shown here is derived from an EMBL/GenBank/DDBJ whole genome shotgun (WGS) entry which is preliminary data.</text>
</comment>
<feature type="non-terminal residue" evidence="1">
    <location>
        <position position="100"/>
    </location>
</feature>
<dbReference type="Proteomes" id="UP000805193">
    <property type="component" value="Unassembled WGS sequence"/>
</dbReference>
<name>A0AC60QGU0_IXOPE</name>
<accession>A0AC60QGU0</accession>
<proteinExistence type="predicted"/>
<protein>
    <submittedName>
        <fullName evidence="1">Uncharacterized protein</fullName>
    </submittedName>
</protein>
<evidence type="ECO:0000313" key="2">
    <source>
        <dbReference type="Proteomes" id="UP000805193"/>
    </source>
</evidence>
<keyword evidence="2" id="KW-1185">Reference proteome</keyword>
<sequence length="100" mass="10634">MRQHVVASSVALRVKSPLQGQGGIASGFLRVLCLLLPRPIDHLAVVFSAQVDPGGKAATDGGVRVGDLVLCVNDVRCSQLDQVLQLIDSAFSTVTLLLWR</sequence>
<organism evidence="1 2">
    <name type="scientific">Ixodes persulcatus</name>
    <name type="common">Taiga tick</name>
    <dbReference type="NCBI Taxonomy" id="34615"/>
    <lineage>
        <taxon>Eukaryota</taxon>
        <taxon>Metazoa</taxon>
        <taxon>Ecdysozoa</taxon>
        <taxon>Arthropoda</taxon>
        <taxon>Chelicerata</taxon>
        <taxon>Arachnida</taxon>
        <taxon>Acari</taxon>
        <taxon>Parasitiformes</taxon>
        <taxon>Ixodida</taxon>
        <taxon>Ixodoidea</taxon>
        <taxon>Ixodidae</taxon>
        <taxon>Ixodinae</taxon>
        <taxon>Ixodes</taxon>
    </lineage>
</organism>
<dbReference type="EMBL" id="JABSTQ010009061">
    <property type="protein sequence ID" value="KAG0433429.1"/>
    <property type="molecule type" value="Genomic_DNA"/>
</dbReference>
<reference evidence="1 2" key="1">
    <citation type="journal article" date="2020" name="Cell">
        <title>Large-Scale Comparative Analyses of Tick Genomes Elucidate Their Genetic Diversity and Vector Capacities.</title>
        <authorList>
            <consortium name="Tick Genome and Microbiome Consortium (TIGMIC)"/>
            <person name="Jia N."/>
            <person name="Wang J."/>
            <person name="Shi W."/>
            <person name="Du L."/>
            <person name="Sun Y."/>
            <person name="Zhan W."/>
            <person name="Jiang J.F."/>
            <person name="Wang Q."/>
            <person name="Zhang B."/>
            <person name="Ji P."/>
            <person name="Bell-Sakyi L."/>
            <person name="Cui X.M."/>
            <person name="Yuan T.T."/>
            <person name="Jiang B.G."/>
            <person name="Yang W.F."/>
            <person name="Lam T.T."/>
            <person name="Chang Q.C."/>
            <person name="Ding S.J."/>
            <person name="Wang X.J."/>
            <person name="Zhu J.G."/>
            <person name="Ruan X.D."/>
            <person name="Zhao L."/>
            <person name="Wei J.T."/>
            <person name="Ye R.Z."/>
            <person name="Que T.C."/>
            <person name="Du C.H."/>
            <person name="Zhou Y.H."/>
            <person name="Cheng J.X."/>
            <person name="Dai P.F."/>
            <person name="Guo W.B."/>
            <person name="Han X.H."/>
            <person name="Huang E.J."/>
            <person name="Li L.F."/>
            <person name="Wei W."/>
            <person name="Gao Y.C."/>
            <person name="Liu J.Z."/>
            <person name="Shao H.Z."/>
            <person name="Wang X."/>
            <person name="Wang C.C."/>
            <person name="Yang T.C."/>
            <person name="Huo Q.B."/>
            <person name="Li W."/>
            <person name="Chen H.Y."/>
            <person name="Chen S.E."/>
            <person name="Zhou L.G."/>
            <person name="Ni X.B."/>
            <person name="Tian J.H."/>
            <person name="Sheng Y."/>
            <person name="Liu T."/>
            <person name="Pan Y.S."/>
            <person name="Xia L.Y."/>
            <person name="Li J."/>
            <person name="Zhao F."/>
            <person name="Cao W.C."/>
        </authorList>
    </citation>
    <scope>NUCLEOTIDE SEQUENCE [LARGE SCALE GENOMIC DNA]</scope>
    <source>
        <strain evidence="1">Iper-2018</strain>
    </source>
</reference>
<evidence type="ECO:0000313" key="1">
    <source>
        <dbReference type="EMBL" id="KAG0433429.1"/>
    </source>
</evidence>
<gene>
    <name evidence="1" type="ORF">HPB47_019915</name>
</gene>